<proteinExistence type="predicted"/>
<feature type="signal peptide" evidence="1">
    <location>
        <begin position="1"/>
        <end position="24"/>
    </location>
</feature>
<evidence type="ECO:0000256" key="1">
    <source>
        <dbReference type="SAM" id="SignalP"/>
    </source>
</evidence>
<keyword evidence="3" id="KW-1185">Reference proteome</keyword>
<keyword evidence="1" id="KW-0732">Signal</keyword>
<sequence length="114" mass="12287">MNRWTKIAIAAGFSLASLSGIAFADMFQMSDKIDAAVREFKGTEFRVDQLKPSGAGDLEAEATAAKGTPDVKTLQEAIHANPMLMEQLEAKNVEIENIVSAEVATDGGIVFYTY</sequence>
<organism evidence="2 3">
    <name type="scientific">Ferirhizobium litorale</name>
    <dbReference type="NCBI Taxonomy" id="2927786"/>
    <lineage>
        <taxon>Bacteria</taxon>
        <taxon>Pseudomonadati</taxon>
        <taxon>Pseudomonadota</taxon>
        <taxon>Alphaproteobacteria</taxon>
        <taxon>Hyphomicrobiales</taxon>
        <taxon>Rhizobiaceae</taxon>
        <taxon>Ferirhizobium</taxon>
    </lineage>
</organism>
<evidence type="ECO:0000313" key="2">
    <source>
        <dbReference type="EMBL" id="MDI7922830.1"/>
    </source>
</evidence>
<feature type="chain" id="PRO_5042132322" evidence="1">
    <location>
        <begin position="25"/>
        <end position="114"/>
    </location>
</feature>
<evidence type="ECO:0000313" key="3">
    <source>
        <dbReference type="Proteomes" id="UP001161580"/>
    </source>
</evidence>
<accession>A0AAE3QF17</accession>
<reference evidence="2" key="1">
    <citation type="submission" date="2022-03" db="EMBL/GenBank/DDBJ databases">
        <title>Fererhizobium litorale gen. nov., sp. nov., isolated from sandy sediments of the Sea of Japan seashore.</title>
        <authorList>
            <person name="Romanenko L."/>
            <person name="Kurilenko V."/>
            <person name="Otstavnykh N."/>
            <person name="Svetashev V."/>
            <person name="Tekutyeva L."/>
            <person name="Isaeva M."/>
            <person name="Mikhailov V."/>
        </authorList>
    </citation>
    <scope>NUCLEOTIDE SEQUENCE</scope>
    <source>
        <strain evidence="2">KMM 9576</strain>
    </source>
</reference>
<name>A0AAE3QF17_9HYPH</name>
<comment type="caution">
    <text evidence="2">The sequence shown here is derived from an EMBL/GenBank/DDBJ whole genome shotgun (WGS) entry which is preliminary data.</text>
</comment>
<dbReference type="RefSeq" id="WP_311794375.1">
    <property type="nucleotide sequence ID" value="NZ_JALDYZ010000005.1"/>
</dbReference>
<gene>
    <name evidence="2" type="ORF">MRS75_12110</name>
</gene>
<protein>
    <submittedName>
        <fullName evidence="2">Uncharacterized protein</fullName>
    </submittedName>
</protein>
<dbReference type="EMBL" id="JALDYZ010000005">
    <property type="protein sequence ID" value="MDI7922830.1"/>
    <property type="molecule type" value="Genomic_DNA"/>
</dbReference>
<dbReference type="Proteomes" id="UP001161580">
    <property type="component" value="Unassembled WGS sequence"/>
</dbReference>
<dbReference type="AlphaFoldDB" id="A0AAE3QF17"/>